<feature type="region of interest" description="Disordered" evidence="1">
    <location>
        <begin position="48"/>
        <end position="67"/>
    </location>
</feature>
<sequence>MPVQPDELLLSLQSSLRNALATFGPNSTQYRNIKLMVDEHMAKLAMEGLSISSSESRQEDDGKIQMG</sequence>
<accession>A0A6A5SHJ3</accession>
<dbReference type="EMBL" id="ML976079">
    <property type="protein sequence ID" value="KAF1939563.1"/>
    <property type="molecule type" value="Genomic_DNA"/>
</dbReference>
<dbReference type="Proteomes" id="UP000800038">
    <property type="component" value="Unassembled WGS sequence"/>
</dbReference>
<evidence type="ECO:0000313" key="3">
    <source>
        <dbReference type="Proteomes" id="UP000800038"/>
    </source>
</evidence>
<feature type="compositionally biased region" description="Basic and acidic residues" evidence="1">
    <location>
        <begin position="56"/>
        <end position="67"/>
    </location>
</feature>
<dbReference type="AlphaFoldDB" id="A0A6A5SHJ3"/>
<dbReference type="OrthoDB" id="3833686at2759"/>
<evidence type="ECO:0000256" key="1">
    <source>
        <dbReference type="SAM" id="MobiDB-lite"/>
    </source>
</evidence>
<gene>
    <name evidence="2" type="ORF">EJ02DRAFT_456860</name>
</gene>
<keyword evidence="3" id="KW-1185">Reference proteome</keyword>
<proteinExistence type="predicted"/>
<name>A0A6A5SHJ3_9PLEO</name>
<reference evidence="2" key="1">
    <citation type="journal article" date="2020" name="Stud. Mycol.">
        <title>101 Dothideomycetes genomes: a test case for predicting lifestyles and emergence of pathogens.</title>
        <authorList>
            <person name="Haridas S."/>
            <person name="Albert R."/>
            <person name="Binder M."/>
            <person name="Bloem J."/>
            <person name="Labutti K."/>
            <person name="Salamov A."/>
            <person name="Andreopoulos B."/>
            <person name="Baker S."/>
            <person name="Barry K."/>
            <person name="Bills G."/>
            <person name="Bluhm B."/>
            <person name="Cannon C."/>
            <person name="Castanera R."/>
            <person name="Culley D."/>
            <person name="Daum C."/>
            <person name="Ezra D."/>
            <person name="Gonzalez J."/>
            <person name="Henrissat B."/>
            <person name="Kuo A."/>
            <person name="Liang C."/>
            <person name="Lipzen A."/>
            <person name="Lutzoni F."/>
            <person name="Magnuson J."/>
            <person name="Mondo S."/>
            <person name="Nolan M."/>
            <person name="Ohm R."/>
            <person name="Pangilinan J."/>
            <person name="Park H.-J."/>
            <person name="Ramirez L."/>
            <person name="Alfaro M."/>
            <person name="Sun H."/>
            <person name="Tritt A."/>
            <person name="Yoshinaga Y."/>
            <person name="Zwiers L.-H."/>
            <person name="Turgeon B."/>
            <person name="Goodwin S."/>
            <person name="Spatafora J."/>
            <person name="Crous P."/>
            <person name="Grigoriev I."/>
        </authorList>
    </citation>
    <scope>NUCLEOTIDE SEQUENCE</scope>
    <source>
        <strain evidence="2">CBS 161.51</strain>
    </source>
</reference>
<protein>
    <submittedName>
        <fullName evidence="2">Uncharacterized protein</fullName>
    </submittedName>
</protein>
<evidence type="ECO:0000313" key="2">
    <source>
        <dbReference type="EMBL" id="KAF1939563.1"/>
    </source>
</evidence>
<organism evidence="2 3">
    <name type="scientific">Clathrospora elynae</name>
    <dbReference type="NCBI Taxonomy" id="706981"/>
    <lineage>
        <taxon>Eukaryota</taxon>
        <taxon>Fungi</taxon>
        <taxon>Dikarya</taxon>
        <taxon>Ascomycota</taxon>
        <taxon>Pezizomycotina</taxon>
        <taxon>Dothideomycetes</taxon>
        <taxon>Pleosporomycetidae</taxon>
        <taxon>Pleosporales</taxon>
        <taxon>Diademaceae</taxon>
        <taxon>Clathrospora</taxon>
    </lineage>
</organism>